<dbReference type="EMBL" id="NEVP01000006">
    <property type="protein sequence ID" value="OZI51679.1"/>
    <property type="molecule type" value="Genomic_DNA"/>
</dbReference>
<dbReference type="Gene3D" id="3.90.1300.10">
    <property type="entry name" value="Amidase signature (AS) domain"/>
    <property type="match status" value="1"/>
</dbReference>
<dbReference type="Proteomes" id="UP000216913">
    <property type="component" value="Unassembled WGS sequence"/>
</dbReference>
<accession>A0A261TPY3</accession>
<evidence type="ECO:0000313" key="4">
    <source>
        <dbReference type="Proteomes" id="UP000216913"/>
    </source>
</evidence>
<dbReference type="InterPro" id="IPR023631">
    <property type="entry name" value="Amidase_dom"/>
</dbReference>
<dbReference type="NCBIfam" id="NF006169">
    <property type="entry name" value="PRK08310.1"/>
    <property type="match status" value="1"/>
</dbReference>
<dbReference type="PANTHER" id="PTHR46310:SF7">
    <property type="entry name" value="AMIDASE 1"/>
    <property type="match status" value="1"/>
</dbReference>
<evidence type="ECO:0000256" key="1">
    <source>
        <dbReference type="SAM" id="MobiDB-lite"/>
    </source>
</evidence>
<feature type="region of interest" description="Disordered" evidence="1">
    <location>
        <begin position="105"/>
        <end position="124"/>
    </location>
</feature>
<reference evidence="3 4" key="1">
    <citation type="submission" date="2017-05" db="EMBL/GenBank/DDBJ databases">
        <title>Complete and WGS of Bordetella genogroups.</title>
        <authorList>
            <person name="Spilker T."/>
            <person name="LiPuma J."/>
        </authorList>
    </citation>
    <scope>NUCLEOTIDE SEQUENCE [LARGE SCALE GENOMIC DNA]</scope>
    <source>
        <strain evidence="3 4">AU10456</strain>
    </source>
</reference>
<dbReference type="PANTHER" id="PTHR46310">
    <property type="entry name" value="AMIDASE 1"/>
    <property type="match status" value="1"/>
</dbReference>
<keyword evidence="4" id="KW-1185">Reference proteome</keyword>
<comment type="caution">
    <text evidence="3">The sequence shown here is derived from an EMBL/GenBank/DDBJ whole genome shotgun (WGS) entry which is preliminary data.</text>
</comment>
<dbReference type="OrthoDB" id="8576090at2"/>
<dbReference type="SUPFAM" id="SSF75304">
    <property type="entry name" value="Amidase signature (AS) enzymes"/>
    <property type="match status" value="1"/>
</dbReference>
<protein>
    <submittedName>
        <fullName evidence="3">Amidase</fullName>
    </submittedName>
</protein>
<dbReference type="RefSeq" id="WP_094799634.1">
    <property type="nucleotide sequence ID" value="NZ_NEVP01000006.1"/>
</dbReference>
<dbReference type="AlphaFoldDB" id="A0A261TPY3"/>
<feature type="domain" description="Amidase" evidence="2">
    <location>
        <begin position="33"/>
        <end position="392"/>
    </location>
</feature>
<proteinExistence type="predicted"/>
<gene>
    <name evidence="3" type="ORF">CAL25_09055</name>
</gene>
<dbReference type="Pfam" id="PF01425">
    <property type="entry name" value="Amidase"/>
    <property type="match status" value="1"/>
</dbReference>
<evidence type="ECO:0000313" key="3">
    <source>
        <dbReference type="EMBL" id="OZI51679.1"/>
    </source>
</evidence>
<organism evidence="3 4">
    <name type="scientific">Bordetella genomosp. 5</name>
    <dbReference type="NCBI Taxonomy" id="1395608"/>
    <lineage>
        <taxon>Bacteria</taxon>
        <taxon>Pseudomonadati</taxon>
        <taxon>Pseudomonadota</taxon>
        <taxon>Betaproteobacteria</taxon>
        <taxon>Burkholderiales</taxon>
        <taxon>Alcaligenaceae</taxon>
        <taxon>Bordetella</taxon>
    </lineage>
</organism>
<evidence type="ECO:0000259" key="2">
    <source>
        <dbReference type="Pfam" id="PF01425"/>
    </source>
</evidence>
<sequence>MTTSQPAASPLPYADTAGAWVPHGLFTLPPTGSGPLDGLRFAAKDLFDVAGHPTGAGNPDWLATHEPASATSPVVARLLAAGARLDGKTITDELAYSIQGENAHYGTPLNTRAPDRVPGGSSSGSASAVAAGLVDFALGTDTGGSTRVPASYCGLWGLRTTHGKVSAEHLVPLSPLFDTVTWLARDTAVFERVGSVLLADDAPSPWRAAVVLGDACAQAEPAFAPLLDAVRQALSEELGVAPSEAPTSDTDLEHWRQTYVTVSAYDAWQTHRDWITRVQPSFGAAVAGRWKMAAGVDADTAARATAEQARLREQIRALLGTDTVAVLPSASSAAISRTADAAAVDQIRANTFRITSIAGLAGLPQVNIPFIGADGLPAGVSLLGPAGSDLALIRLAIAVGRRTGALGVGTLPGTDAATGPAAQALNPVAK</sequence>
<dbReference type="InterPro" id="IPR036928">
    <property type="entry name" value="AS_sf"/>
</dbReference>
<name>A0A261TPY3_9BORD</name>